<comment type="caution">
    <text evidence="2">The sequence shown here is derived from an EMBL/GenBank/DDBJ whole genome shotgun (WGS) entry which is preliminary data.</text>
</comment>
<dbReference type="AlphaFoldDB" id="A0A433HLV4"/>
<name>A0A433HLV4_9BACI</name>
<dbReference type="EMBL" id="RYZZ01000010">
    <property type="protein sequence ID" value="RUQ29377.1"/>
    <property type="molecule type" value="Genomic_DNA"/>
</dbReference>
<sequence>MSHFHNSHCSRCNKPFHHDHGHIDDHHFDRFDNRFDRFDRFDGRDKFCDDRFQIRLGGLQSGLAFRLRQLIDCDVRIKTECGDRCEEFDAVICFVGSDFVEVNVLRDNDRDRDNDEENDRDRDNDEENDRDRDNDEENDNDRDNDNRRNKRNRRNRRRRRDEKFRIIPLENVKMVEIKEDRHDKHDKHDCC</sequence>
<evidence type="ECO:0000313" key="3">
    <source>
        <dbReference type="Proteomes" id="UP000267430"/>
    </source>
</evidence>
<dbReference type="RefSeq" id="WP_126864790.1">
    <property type="nucleotide sequence ID" value="NZ_JAUSTX010000006.1"/>
</dbReference>
<feature type="region of interest" description="Disordered" evidence="1">
    <location>
        <begin position="110"/>
        <end position="154"/>
    </location>
</feature>
<feature type="compositionally biased region" description="Basic and acidic residues" evidence="1">
    <location>
        <begin position="110"/>
        <end position="133"/>
    </location>
</feature>
<keyword evidence="3" id="KW-1185">Reference proteome</keyword>
<evidence type="ECO:0000256" key="1">
    <source>
        <dbReference type="SAM" id="MobiDB-lite"/>
    </source>
</evidence>
<reference evidence="2 3" key="1">
    <citation type="submission" date="2018-12" db="EMBL/GenBank/DDBJ databases">
        <title>Bacillus chawlae sp. nov., Bacillus glennii sp. nov., and Bacillus saganii sp. nov. Isolated from the Vehicle Assembly Building at Kennedy Space Center where the Viking Spacecraft were Assembled.</title>
        <authorList>
            <person name="Seuylemezian A."/>
            <person name="Vaishampayan P."/>
        </authorList>
    </citation>
    <scope>NUCLEOTIDE SEQUENCE [LARGE SCALE GENOMIC DNA]</scope>
    <source>
        <strain evidence="2 3">L5</strain>
    </source>
</reference>
<evidence type="ECO:0000313" key="2">
    <source>
        <dbReference type="EMBL" id="RUQ29377.1"/>
    </source>
</evidence>
<accession>A0A433HLV4</accession>
<organism evidence="2 3">
    <name type="scientific">Peribacillus cavernae</name>
    <dbReference type="NCBI Taxonomy" id="1674310"/>
    <lineage>
        <taxon>Bacteria</taxon>
        <taxon>Bacillati</taxon>
        <taxon>Bacillota</taxon>
        <taxon>Bacilli</taxon>
        <taxon>Bacillales</taxon>
        <taxon>Bacillaceae</taxon>
        <taxon>Peribacillus</taxon>
    </lineage>
</organism>
<protein>
    <submittedName>
        <fullName evidence="2">Uncharacterized protein</fullName>
    </submittedName>
</protein>
<dbReference type="Proteomes" id="UP000267430">
    <property type="component" value="Unassembled WGS sequence"/>
</dbReference>
<proteinExistence type="predicted"/>
<gene>
    <name evidence="2" type="ORF">ELQ35_10490</name>
</gene>
<dbReference type="OrthoDB" id="2943838at2"/>